<sequence>MKPTIILAGLLTLSGCGYSDSRMAHQAQINMVGMTLADLQSCAGVADRSARIDDRTQILTYAVNNDSAGGIEVTLPVIGGGYTVGGSGSRCNANFRIEDNKVASLFYSGNNDRPIGEDGVCAPIIRGCMRRPQASMIPLSDETRALSSAYWQPPAPAPRPQPEGVARMPTVGR</sequence>
<accession>A0A5B2TJQ1</accession>
<evidence type="ECO:0000256" key="1">
    <source>
        <dbReference type="SAM" id="MobiDB-lite"/>
    </source>
</evidence>
<keyword evidence="3" id="KW-1185">Reference proteome</keyword>
<organism evidence="2 3">
    <name type="scientific">Teichococcus oryzae</name>
    <dbReference type="NCBI Taxonomy" id="1608942"/>
    <lineage>
        <taxon>Bacteria</taxon>
        <taxon>Pseudomonadati</taxon>
        <taxon>Pseudomonadota</taxon>
        <taxon>Alphaproteobacteria</taxon>
        <taxon>Acetobacterales</taxon>
        <taxon>Roseomonadaceae</taxon>
        <taxon>Roseomonas</taxon>
    </lineage>
</organism>
<dbReference type="RefSeq" id="WP_149811646.1">
    <property type="nucleotide sequence ID" value="NZ_VUKA01000002.1"/>
</dbReference>
<protein>
    <recommendedName>
        <fullName evidence="4">Lipoprotein</fullName>
    </recommendedName>
</protein>
<name>A0A5B2TJQ1_9PROT</name>
<proteinExistence type="predicted"/>
<reference evidence="2 3" key="1">
    <citation type="journal article" date="2015" name="Int. J. Syst. Evol. Microbiol.">
        <title>Roseomonas oryzae sp. nov., isolated from paddy rhizosphere soil.</title>
        <authorList>
            <person name="Ramaprasad E.V."/>
            <person name="Sasikala Ch."/>
            <person name="Ramana Ch.V."/>
        </authorList>
    </citation>
    <scope>NUCLEOTIDE SEQUENCE [LARGE SCALE GENOMIC DNA]</scope>
    <source>
        <strain evidence="2 3">KCTC 42542</strain>
    </source>
</reference>
<feature type="region of interest" description="Disordered" evidence="1">
    <location>
        <begin position="150"/>
        <end position="173"/>
    </location>
</feature>
<comment type="caution">
    <text evidence="2">The sequence shown here is derived from an EMBL/GenBank/DDBJ whole genome shotgun (WGS) entry which is preliminary data.</text>
</comment>
<dbReference type="AlphaFoldDB" id="A0A5B2TJQ1"/>
<dbReference type="EMBL" id="VUKA01000002">
    <property type="protein sequence ID" value="KAA2213990.1"/>
    <property type="molecule type" value="Genomic_DNA"/>
</dbReference>
<evidence type="ECO:0000313" key="3">
    <source>
        <dbReference type="Proteomes" id="UP000322110"/>
    </source>
</evidence>
<evidence type="ECO:0000313" key="2">
    <source>
        <dbReference type="EMBL" id="KAA2213990.1"/>
    </source>
</evidence>
<gene>
    <name evidence="2" type="ORF">F0Q34_08085</name>
</gene>
<dbReference type="Proteomes" id="UP000322110">
    <property type="component" value="Unassembled WGS sequence"/>
</dbReference>
<evidence type="ECO:0008006" key="4">
    <source>
        <dbReference type="Google" id="ProtNLM"/>
    </source>
</evidence>
<dbReference type="PROSITE" id="PS51257">
    <property type="entry name" value="PROKAR_LIPOPROTEIN"/>
    <property type="match status" value="1"/>
</dbReference>
<dbReference type="OrthoDB" id="7225623at2"/>